<gene>
    <name evidence="8" type="ORF">CAC42_5551</name>
</gene>
<dbReference type="Pfam" id="PF04479">
    <property type="entry name" value="RTA1"/>
    <property type="match status" value="1"/>
</dbReference>
<dbReference type="PANTHER" id="PTHR31465:SF15">
    <property type="entry name" value="LIPID TRANSPORTER ATNI-RELATED"/>
    <property type="match status" value="1"/>
</dbReference>
<evidence type="ECO:0000256" key="1">
    <source>
        <dbReference type="ARBA" id="ARBA00004141"/>
    </source>
</evidence>
<protein>
    <submittedName>
        <fullName evidence="8">Isotrichodermin C-15 hydroxylase</fullName>
    </submittedName>
</protein>
<dbReference type="AlphaFoldDB" id="A0A2K1QYG9"/>
<evidence type="ECO:0000313" key="8">
    <source>
        <dbReference type="EMBL" id="PNS20101.1"/>
    </source>
</evidence>
<feature type="region of interest" description="Disordered" evidence="5">
    <location>
        <begin position="421"/>
        <end position="440"/>
    </location>
</feature>
<evidence type="ECO:0000313" key="9">
    <source>
        <dbReference type="Proteomes" id="UP000243797"/>
    </source>
</evidence>
<dbReference type="STRING" id="2082308.A0A2K1QYG9"/>
<dbReference type="EMBL" id="NKHZ01000025">
    <property type="protein sequence ID" value="PNS20101.1"/>
    <property type="molecule type" value="Genomic_DNA"/>
</dbReference>
<keyword evidence="2 6" id="KW-0812">Transmembrane</keyword>
<proteinExistence type="predicted"/>
<keyword evidence="9" id="KW-1185">Reference proteome</keyword>
<accession>A0A2K1QYG9</accession>
<feature type="transmembrane region" description="Helical" evidence="6">
    <location>
        <begin position="145"/>
        <end position="165"/>
    </location>
</feature>
<keyword evidence="4 6" id="KW-0472">Membrane</keyword>
<dbReference type="InParanoid" id="A0A2K1QYG9"/>
<dbReference type="OrthoDB" id="5384040at2759"/>
<reference evidence="8 9" key="1">
    <citation type="submission" date="2017-06" db="EMBL/GenBank/DDBJ databases">
        <title>Draft genome sequence of a variant of Elsinoe murrayae.</title>
        <authorList>
            <person name="Cheng Q."/>
        </authorList>
    </citation>
    <scope>NUCLEOTIDE SEQUENCE [LARGE SCALE GENOMIC DNA]</scope>
    <source>
        <strain evidence="8 9">CQ-2017a</strain>
    </source>
</reference>
<sequence>MILSLQSLLALCAIGAATRYDIQRQDQVSTAISHLPASTPVTILSALPVKRVSVVDVTVSPPSISRYSFTGVSITRPTRSAFSYSYTPRCTPTIAPGKDGYLPPGTCGALWNYAPSFSAAVALTALFGVLLLIHVAQAAYYRTGYAWVVIMSVVWQTGSFASRAFGSKDQQNAGAATVSQILVLLAPLWINAFAYMVFARVVHFFAPARKVWLLSPNGLTVSFVALDIVAFVTQLVGGGMAGPDASAETRKKGIDIYMGGIGMQEGFLLAFLALVIRFHVDQTRAEKRGTLPAAKGTWRPLLYALYFCVVCITVRIIFRLVEFSGSESLDLAHKEGYFYALDTVPTLFATVAMALFHPGRYISGPEAELPPSWISRHLCCCCRRSSAKQGSSEERTAALLRSEDHELYSVRSPLEYARIRREGAPGRTRRTSKSTAVDVW</sequence>
<feature type="transmembrane region" description="Helical" evidence="6">
    <location>
        <begin position="256"/>
        <end position="280"/>
    </location>
</feature>
<evidence type="ECO:0000256" key="7">
    <source>
        <dbReference type="SAM" id="SignalP"/>
    </source>
</evidence>
<dbReference type="InterPro" id="IPR007568">
    <property type="entry name" value="RTA1"/>
</dbReference>
<name>A0A2K1QYG9_9PEZI</name>
<comment type="caution">
    <text evidence="8">The sequence shown here is derived from an EMBL/GenBank/DDBJ whole genome shotgun (WGS) entry which is preliminary data.</text>
</comment>
<evidence type="ECO:0000256" key="6">
    <source>
        <dbReference type="SAM" id="Phobius"/>
    </source>
</evidence>
<evidence type="ECO:0000256" key="5">
    <source>
        <dbReference type="SAM" id="MobiDB-lite"/>
    </source>
</evidence>
<dbReference type="PANTHER" id="PTHR31465">
    <property type="entry name" value="PROTEIN RTA1-RELATED"/>
    <property type="match status" value="1"/>
</dbReference>
<feature type="transmembrane region" description="Helical" evidence="6">
    <location>
        <begin position="177"/>
        <end position="199"/>
    </location>
</feature>
<feature type="transmembrane region" description="Helical" evidence="6">
    <location>
        <begin position="211"/>
        <end position="236"/>
    </location>
</feature>
<feature type="transmembrane region" description="Helical" evidence="6">
    <location>
        <begin position="301"/>
        <end position="318"/>
    </location>
</feature>
<feature type="transmembrane region" description="Helical" evidence="6">
    <location>
        <begin position="110"/>
        <end position="133"/>
    </location>
</feature>
<evidence type="ECO:0000256" key="4">
    <source>
        <dbReference type="ARBA" id="ARBA00023136"/>
    </source>
</evidence>
<keyword evidence="3 6" id="KW-1133">Transmembrane helix</keyword>
<dbReference type="Proteomes" id="UP000243797">
    <property type="component" value="Unassembled WGS sequence"/>
</dbReference>
<dbReference type="GO" id="GO:0016020">
    <property type="term" value="C:membrane"/>
    <property type="evidence" value="ECO:0007669"/>
    <property type="project" value="UniProtKB-SubCell"/>
</dbReference>
<organism evidence="8 9">
    <name type="scientific">Sphaceloma murrayae</name>
    <dbReference type="NCBI Taxonomy" id="2082308"/>
    <lineage>
        <taxon>Eukaryota</taxon>
        <taxon>Fungi</taxon>
        <taxon>Dikarya</taxon>
        <taxon>Ascomycota</taxon>
        <taxon>Pezizomycotina</taxon>
        <taxon>Dothideomycetes</taxon>
        <taxon>Dothideomycetidae</taxon>
        <taxon>Myriangiales</taxon>
        <taxon>Elsinoaceae</taxon>
        <taxon>Sphaceloma</taxon>
    </lineage>
</organism>
<feature type="chain" id="PRO_5014345460" evidence="7">
    <location>
        <begin position="18"/>
        <end position="440"/>
    </location>
</feature>
<evidence type="ECO:0000256" key="2">
    <source>
        <dbReference type="ARBA" id="ARBA00022692"/>
    </source>
</evidence>
<keyword evidence="7" id="KW-0732">Signal</keyword>
<feature type="transmembrane region" description="Helical" evidence="6">
    <location>
        <begin position="338"/>
        <end position="356"/>
    </location>
</feature>
<feature type="signal peptide" evidence="7">
    <location>
        <begin position="1"/>
        <end position="17"/>
    </location>
</feature>
<evidence type="ECO:0000256" key="3">
    <source>
        <dbReference type="ARBA" id="ARBA00022989"/>
    </source>
</evidence>
<comment type="subcellular location">
    <subcellularLocation>
        <location evidence="1">Membrane</location>
        <topology evidence="1">Multi-pass membrane protein</topology>
    </subcellularLocation>
</comment>